<comment type="similarity">
    <text evidence="6">Belongs to the UTP23/FCF1 family. UTP23 subfamily.</text>
</comment>
<dbReference type="CDD" id="cd09865">
    <property type="entry name" value="PIN_ScUtp23p-like"/>
    <property type="match status" value="1"/>
</dbReference>
<evidence type="ECO:0000256" key="2">
    <source>
        <dbReference type="ARBA" id="ARBA00022517"/>
    </source>
</evidence>
<dbReference type="InterPro" id="IPR029060">
    <property type="entry name" value="PIN-like_dom_sf"/>
</dbReference>
<evidence type="ECO:0000256" key="8">
    <source>
        <dbReference type="SAM" id="MobiDB-lite"/>
    </source>
</evidence>
<gene>
    <name evidence="10" type="ORF">HO133_004397</name>
</gene>
<dbReference type="FunFam" id="3.40.50.1010:FF:000006">
    <property type="entry name" value="rRNA-processing protein UTP23 homolog"/>
    <property type="match status" value="1"/>
</dbReference>
<comment type="function">
    <text evidence="5">Involved in rRNA-processing and ribosome biogenesis.</text>
</comment>
<dbReference type="Gene3D" id="3.40.50.1010">
    <property type="entry name" value="5'-nuclease"/>
    <property type="match status" value="1"/>
</dbReference>
<organism evidence="10 11">
    <name type="scientific">Letharia lupina</name>
    <dbReference type="NCBI Taxonomy" id="560253"/>
    <lineage>
        <taxon>Eukaryota</taxon>
        <taxon>Fungi</taxon>
        <taxon>Dikarya</taxon>
        <taxon>Ascomycota</taxon>
        <taxon>Pezizomycotina</taxon>
        <taxon>Lecanoromycetes</taxon>
        <taxon>OSLEUM clade</taxon>
        <taxon>Lecanoromycetidae</taxon>
        <taxon>Lecanorales</taxon>
        <taxon>Lecanorineae</taxon>
        <taxon>Parmeliaceae</taxon>
        <taxon>Letharia</taxon>
    </lineage>
</organism>
<dbReference type="SUPFAM" id="SSF88723">
    <property type="entry name" value="PIN domain-like"/>
    <property type="match status" value="1"/>
</dbReference>
<feature type="region of interest" description="Disordered" evidence="8">
    <location>
        <begin position="187"/>
        <end position="320"/>
    </location>
</feature>
<dbReference type="GO" id="GO:0032040">
    <property type="term" value="C:small-subunit processome"/>
    <property type="evidence" value="ECO:0007669"/>
    <property type="project" value="InterPro"/>
</dbReference>
<keyword evidence="11" id="KW-1185">Reference proteome</keyword>
<evidence type="ECO:0000256" key="1">
    <source>
        <dbReference type="ARBA" id="ARBA00004604"/>
    </source>
</evidence>
<dbReference type="InterPro" id="IPR006984">
    <property type="entry name" value="Fcf1/UTP23"/>
</dbReference>
<dbReference type="PANTHER" id="PTHR12416">
    <property type="entry name" value="RRNA-PROCESSING PROTEIN UTP23 HOMOLOG"/>
    <property type="match status" value="1"/>
</dbReference>
<keyword evidence="3" id="KW-0698">rRNA processing</keyword>
<evidence type="ECO:0000256" key="3">
    <source>
        <dbReference type="ARBA" id="ARBA00022552"/>
    </source>
</evidence>
<dbReference type="GeneID" id="59332805"/>
<dbReference type="EMBL" id="JACCJB010000002">
    <property type="protein sequence ID" value="KAF6230058.1"/>
    <property type="molecule type" value="Genomic_DNA"/>
</dbReference>
<dbReference type="AlphaFoldDB" id="A0A8H6FKA8"/>
<evidence type="ECO:0000256" key="7">
    <source>
        <dbReference type="ARBA" id="ARBA00076388"/>
    </source>
</evidence>
<dbReference type="GO" id="GO:0006364">
    <property type="term" value="P:rRNA processing"/>
    <property type="evidence" value="ECO:0007669"/>
    <property type="project" value="UniProtKB-KW"/>
</dbReference>
<evidence type="ECO:0000313" key="11">
    <source>
        <dbReference type="Proteomes" id="UP000593566"/>
    </source>
</evidence>
<dbReference type="Pfam" id="PF24779">
    <property type="entry name" value="UTP23_sensor"/>
    <property type="match status" value="1"/>
</dbReference>
<feature type="compositionally biased region" description="Basic and acidic residues" evidence="8">
    <location>
        <begin position="242"/>
        <end position="258"/>
    </location>
</feature>
<evidence type="ECO:0000256" key="6">
    <source>
        <dbReference type="ARBA" id="ARBA00038503"/>
    </source>
</evidence>
<protein>
    <recommendedName>
        <fullName evidence="7">U three protein 23</fullName>
    </recommendedName>
</protein>
<feature type="compositionally biased region" description="Polar residues" evidence="8">
    <location>
        <begin position="311"/>
        <end position="320"/>
    </location>
</feature>
<name>A0A8H6FKA8_9LECA</name>
<evidence type="ECO:0000259" key="9">
    <source>
        <dbReference type="Pfam" id="PF24779"/>
    </source>
</evidence>
<dbReference type="InterPro" id="IPR057776">
    <property type="entry name" value="UTP23_sensor"/>
</dbReference>
<comment type="caution">
    <text evidence="10">The sequence shown here is derived from an EMBL/GenBank/DDBJ whole genome shotgun (WGS) entry which is preliminary data.</text>
</comment>
<dbReference type="Proteomes" id="UP000593566">
    <property type="component" value="Unassembled WGS sequence"/>
</dbReference>
<evidence type="ECO:0000256" key="5">
    <source>
        <dbReference type="ARBA" id="ARBA00037300"/>
    </source>
</evidence>
<feature type="compositionally biased region" description="Basic and acidic residues" evidence="8">
    <location>
        <begin position="206"/>
        <end position="218"/>
    </location>
</feature>
<keyword evidence="2" id="KW-0690">Ribosome biogenesis</keyword>
<keyword evidence="4" id="KW-0539">Nucleus</keyword>
<feature type="compositionally biased region" description="Basic residues" evidence="8">
    <location>
        <begin position="293"/>
        <end position="302"/>
    </location>
</feature>
<evidence type="ECO:0000313" key="10">
    <source>
        <dbReference type="EMBL" id="KAF6230058.1"/>
    </source>
</evidence>
<accession>A0A8H6FKA8</accession>
<comment type="subcellular location">
    <subcellularLocation>
        <location evidence="1">Nucleus</location>
        <location evidence="1">Nucleolus</location>
    </subcellularLocation>
</comment>
<feature type="domain" description="UTP23 sensor motif region" evidence="9">
    <location>
        <begin position="221"/>
        <end position="240"/>
    </location>
</feature>
<reference evidence="10 11" key="1">
    <citation type="journal article" date="2020" name="Genomics">
        <title>Complete, high-quality genomes from long-read metagenomic sequencing of two wolf lichen thalli reveals enigmatic genome architecture.</title>
        <authorList>
            <person name="McKenzie S.K."/>
            <person name="Walston R.F."/>
            <person name="Allen J.L."/>
        </authorList>
    </citation>
    <scope>NUCLEOTIDE SEQUENCE [LARGE SCALE GENOMIC DNA]</scope>
    <source>
        <strain evidence="10">WasteWater1</strain>
    </source>
</reference>
<evidence type="ECO:0000256" key="4">
    <source>
        <dbReference type="ARBA" id="ARBA00023242"/>
    </source>
</evidence>
<sequence>MRGKRSKQYRKLMAQFEMTFGFRGPYQVLIDAQIIQDTEKFKMDLVGGLERTLSAKVKPMITQCSMRHLYLLKHVPQPTKDALILTAQSMERRRCNHHVLDEPLSTLECYNSVIDPKNSHTNKNRYIVASQDDDVRRHCRGIKGVPLVFVKRSVMVMEPMAAGSVKAREGMEREKFRSGLKTRGIGLIGKRKRDEDDGDAVTGEGQEAKSMTESEERAGKKKKVKGPKGPNPLSVKRPKKATVSDHKEETRREGRSDEALSYPDAEERKSEIRVSAVGNLDGPFDETQDREAKRKRKRKHKSKQLEGLTAAINNGNEGTE</sequence>
<dbReference type="RefSeq" id="XP_037157315.1">
    <property type="nucleotide sequence ID" value="XM_037295314.1"/>
</dbReference>
<dbReference type="Pfam" id="PF04900">
    <property type="entry name" value="Fcf1"/>
    <property type="match status" value="1"/>
</dbReference>
<proteinExistence type="inferred from homology"/>